<dbReference type="GO" id="GO:0005524">
    <property type="term" value="F:ATP binding"/>
    <property type="evidence" value="ECO:0007669"/>
    <property type="project" value="UniProtKB-KW"/>
</dbReference>
<keyword evidence="4" id="KW-1278">Translocase</keyword>
<dbReference type="CDD" id="cd03214">
    <property type="entry name" value="ABC_Iron-Siderophores_B12_Hemin"/>
    <property type="match status" value="1"/>
</dbReference>
<dbReference type="InterPro" id="IPR027417">
    <property type="entry name" value="P-loop_NTPase"/>
</dbReference>
<evidence type="ECO:0000313" key="6">
    <source>
        <dbReference type="EMBL" id="HJC06134.1"/>
    </source>
</evidence>
<keyword evidence="1" id="KW-0813">Transport</keyword>
<reference evidence="6" key="2">
    <citation type="submission" date="2021-04" db="EMBL/GenBank/DDBJ databases">
        <authorList>
            <person name="Gilroy R."/>
        </authorList>
    </citation>
    <scope>NUCLEOTIDE SEQUENCE</scope>
    <source>
        <strain evidence="6">CHK180-15479</strain>
    </source>
</reference>
<keyword evidence="2" id="KW-0547">Nucleotide-binding</keyword>
<dbReference type="AlphaFoldDB" id="A0A9D2MZB1"/>
<dbReference type="SUPFAM" id="SSF52540">
    <property type="entry name" value="P-loop containing nucleoside triphosphate hydrolases"/>
    <property type="match status" value="1"/>
</dbReference>
<dbReference type="PANTHER" id="PTHR42794">
    <property type="entry name" value="HEMIN IMPORT ATP-BINDING PROTEIN HMUV"/>
    <property type="match status" value="1"/>
</dbReference>
<dbReference type="InterPro" id="IPR003593">
    <property type="entry name" value="AAA+_ATPase"/>
</dbReference>
<proteinExistence type="predicted"/>
<evidence type="ECO:0000259" key="5">
    <source>
        <dbReference type="PROSITE" id="PS50893"/>
    </source>
</evidence>
<dbReference type="InterPro" id="IPR003439">
    <property type="entry name" value="ABC_transporter-like_ATP-bd"/>
</dbReference>
<keyword evidence="3 6" id="KW-0067">ATP-binding</keyword>
<comment type="caution">
    <text evidence="6">The sequence shown here is derived from an EMBL/GenBank/DDBJ whole genome shotgun (WGS) entry which is preliminary data.</text>
</comment>
<dbReference type="PROSITE" id="PS50893">
    <property type="entry name" value="ABC_TRANSPORTER_2"/>
    <property type="match status" value="1"/>
</dbReference>
<dbReference type="FunFam" id="3.40.50.300:FF:000134">
    <property type="entry name" value="Iron-enterobactin ABC transporter ATP-binding protein"/>
    <property type="match status" value="1"/>
</dbReference>
<dbReference type="SMART" id="SM00382">
    <property type="entry name" value="AAA"/>
    <property type="match status" value="1"/>
</dbReference>
<dbReference type="Gene3D" id="3.40.50.300">
    <property type="entry name" value="P-loop containing nucleotide triphosphate hydrolases"/>
    <property type="match status" value="1"/>
</dbReference>
<name>A0A9D2MZB1_9FIRM</name>
<gene>
    <name evidence="6" type="ORF">H9704_08265</name>
</gene>
<organism evidence="6 7">
    <name type="scientific">Candidatus Enterocloster excrementipullorum</name>
    <dbReference type="NCBI Taxonomy" id="2838559"/>
    <lineage>
        <taxon>Bacteria</taxon>
        <taxon>Bacillati</taxon>
        <taxon>Bacillota</taxon>
        <taxon>Clostridia</taxon>
        <taxon>Lachnospirales</taxon>
        <taxon>Lachnospiraceae</taxon>
        <taxon>Enterocloster</taxon>
    </lineage>
</organism>
<protein>
    <submittedName>
        <fullName evidence="6">ABC transporter ATP-binding protein</fullName>
    </submittedName>
</protein>
<dbReference type="Proteomes" id="UP000823910">
    <property type="component" value="Unassembled WGS sequence"/>
</dbReference>
<evidence type="ECO:0000256" key="3">
    <source>
        <dbReference type="ARBA" id="ARBA00022840"/>
    </source>
</evidence>
<sequence length="252" mass="27688">MVELSGLCVGYGERPVLQGVSLNFPPGQVTILLGPNGCGKSTLLKAALGLIPVKEGAVRYDGQDIRSLSPKEIARRAAYLAQSRGVPNITAKRMVLHGRFPYLSYPRRYRPEDYEKAREALAWADALDLADRPMGQISGGQRQKVYLAMALAQDTQTIFMDEPTAYLDIRHRLEVMALARRLADMGRAVVLVLHDLDLALKGADRVAVLADGTLRQTGSPEGIFSAGILDEVFGVSVRRVRTEDGWQYYCGL</sequence>
<evidence type="ECO:0000313" key="7">
    <source>
        <dbReference type="Proteomes" id="UP000823910"/>
    </source>
</evidence>
<dbReference type="PANTHER" id="PTHR42794:SF1">
    <property type="entry name" value="HEMIN IMPORT ATP-BINDING PROTEIN HMUV"/>
    <property type="match status" value="1"/>
</dbReference>
<dbReference type="Pfam" id="PF00005">
    <property type="entry name" value="ABC_tran"/>
    <property type="match status" value="1"/>
</dbReference>
<dbReference type="GO" id="GO:0016887">
    <property type="term" value="F:ATP hydrolysis activity"/>
    <property type="evidence" value="ECO:0007669"/>
    <property type="project" value="InterPro"/>
</dbReference>
<dbReference type="EMBL" id="DWWT01000035">
    <property type="protein sequence ID" value="HJC06134.1"/>
    <property type="molecule type" value="Genomic_DNA"/>
</dbReference>
<evidence type="ECO:0000256" key="2">
    <source>
        <dbReference type="ARBA" id="ARBA00022741"/>
    </source>
</evidence>
<evidence type="ECO:0000256" key="1">
    <source>
        <dbReference type="ARBA" id="ARBA00022448"/>
    </source>
</evidence>
<evidence type="ECO:0000256" key="4">
    <source>
        <dbReference type="ARBA" id="ARBA00022967"/>
    </source>
</evidence>
<reference evidence="6" key="1">
    <citation type="journal article" date="2021" name="PeerJ">
        <title>Extensive microbial diversity within the chicken gut microbiome revealed by metagenomics and culture.</title>
        <authorList>
            <person name="Gilroy R."/>
            <person name="Ravi A."/>
            <person name="Getino M."/>
            <person name="Pursley I."/>
            <person name="Horton D.L."/>
            <person name="Alikhan N.F."/>
            <person name="Baker D."/>
            <person name="Gharbi K."/>
            <person name="Hall N."/>
            <person name="Watson M."/>
            <person name="Adriaenssens E.M."/>
            <person name="Foster-Nyarko E."/>
            <person name="Jarju S."/>
            <person name="Secka A."/>
            <person name="Antonio M."/>
            <person name="Oren A."/>
            <person name="Chaudhuri R.R."/>
            <person name="La Ragione R."/>
            <person name="Hildebrand F."/>
            <person name="Pallen M.J."/>
        </authorList>
    </citation>
    <scope>NUCLEOTIDE SEQUENCE</scope>
    <source>
        <strain evidence="6">CHK180-15479</strain>
    </source>
</reference>
<feature type="domain" description="ABC transporter" evidence="5">
    <location>
        <begin position="2"/>
        <end position="236"/>
    </location>
</feature>
<accession>A0A9D2MZB1</accession>